<feature type="region of interest" description="Disordered" evidence="1">
    <location>
        <begin position="29"/>
        <end position="70"/>
    </location>
</feature>
<evidence type="ECO:0000313" key="2">
    <source>
        <dbReference type="EMBL" id="CAG8836566.1"/>
    </source>
</evidence>
<gene>
    <name evidence="2" type="ORF">GMARGA_LOCUS33096</name>
</gene>
<evidence type="ECO:0000256" key="1">
    <source>
        <dbReference type="SAM" id="MobiDB-lite"/>
    </source>
</evidence>
<accession>A0ABN7WNP9</accession>
<feature type="compositionally biased region" description="Acidic residues" evidence="1">
    <location>
        <begin position="53"/>
        <end position="62"/>
    </location>
</feature>
<dbReference type="EMBL" id="CAJVQB010053904">
    <property type="protein sequence ID" value="CAG8836566.1"/>
    <property type="molecule type" value="Genomic_DNA"/>
</dbReference>
<reference evidence="2 3" key="1">
    <citation type="submission" date="2021-06" db="EMBL/GenBank/DDBJ databases">
        <authorList>
            <person name="Kallberg Y."/>
            <person name="Tangrot J."/>
            <person name="Rosling A."/>
        </authorList>
    </citation>
    <scope>NUCLEOTIDE SEQUENCE [LARGE SCALE GENOMIC DNA]</scope>
    <source>
        <strain evidence="2 3">120-4 pot B 10/14</strain>
    </source>
</reference>
<sequence length="70" mass="8220">ITENHTNELNMNELLDVLLEDEVENVIEVKNQTDNEENSTNDKTTTNDKNAMDDEYVTDDDEKNERIIKY</sequence>
<protein>
    <submittedName>
        <fullName evidence="2">40099_t:CDS:1</fullName>
    </submittedName>
</protein>
<evidence type="ECO:0000313" key="3">
    <source>
        <dbReference type="Proteomes" id="UP000789901"/>
    </source>
</evidence>
<proteinExistence type="predicted"/>
<feature type="non-terminal residue" evidence="2">
    <location>
        <position position="1"/>
    </location>
</feature>
<name>A0ABN7WNP9_GIGMA</name>
<organism evidence="2 3">
    <name type="scientific">Gigaspora margarita</name>
    <dbReference type="NCBI Taxonomy" id="4874"/>
    <lineage>
        <taxon>Eukaryota</taxon>
        <taxon>Fungi</taxon>
        <taxon>Fungi incertae sedis</taxon>
        <taxon>Mucoromycota</taxon>
        <taxon>Glomeromycotina</taxon>
        <taxon>Glomeromycetes</taxon>
        <taxon>Diversisporales</taxon>
        <taxon>Gigasporaceae</taxon>
        <taxon>Gigaspora</taxon>
    </lineage>
</organism>
<keyword evidence="3" id="KW-1185">Reference proteome</keyword>
<comment type="caution">
    <text evidence="2">The sequence shown here is derived from an EMBL/GenBank/DDBJ whole genome shotgun (WGS) entry which is preliminary data.</text>
</comment>
<dbReference type="Proteomes" id="UP000789901">
    <property type="component" value="Unassembled WGS sequence"/>
</dbReference>